<proteinExistence type="predicted"/>
<dbReference type="Proteomes" id="UP000011518">
    <property type="component" value="Unassembled WGS sequence"/>
</dbReference>
<sequence>MEAVLQELAHGVRCSTCDQDMQPLTALGKCLLPGSPAFAWVMSCPGVLTHPGLLSHFPADLPFHEHVFSEAWYTLHDLS</sequence>
<organism evidence="1 2">
    <name type="scientific">Tupaia chinensis</name>
    <name type="common">Chinese tree shrew</name>
    <name type="synonym">Tupaia belangeri chinensis</name>
    <dbReference type="NCBI Taxonomy" id="246437"/>
    <lineage>
        <taxon>Eukaryota</taxon>
        <taxon>Metazoa</taxon>
        <taxon>Chordata</taxon>
        <taxon>Craniata</taxon>
        <taxon>Vertebrata</taxon>
        <taxon>Euteleostomi</taxon>
        <taxon>Mammalia</taxon>
        <taxon>Eutheria</taxon>
        <taxon>Euarchontoglires</taxon>
        <taxon>Scandentia</taxon>
        <taxon>Tupaiidae</taxon>
        <taxon>Tupaia</taxon>
    </lineage>
</organism>
<keyword evidence="2" id="KW-1185">Reference proteome</keyword>
<accession>L9KKH7</accession>
<protein>
    <submittedName>
        <fullName evidence="1">Uncharacterized protein</fullName>
    </submittedName>
</protein>
<reference evidence="2" key="1">
    <citation type="submission" date="2012-07" db="EMBL/GenBank/DDBJ databases">
        <title>Genome of the Chinese tree shrew, a rising model animal genetically related to primates.</title>
        <authorList>
            <person name="Zhang G."/>
            <person name="Fan Y."/>
            <person name="Yao Y."/>
            <person name="Huang Z."/>
        </authorList>
    </citation>
    <scope>NUCLEOTIDE SEQUENCE [LARGE SCALE GENOMIC DNA]</scope>
</reference>
<evidence type="ECO:0000313" key="1">
    <source>
        <dbReference type="EMBL" id="ELW63253.1"/>
    </source>
</evidence>
<evidence type="ECO:0000313" key="2">
    <source>
        <dbReference type="Proteomes" id="UP000011518"/>
    </source>
</evidence>
<dbReference type="EMBL" id="KB320789">
    <property type="protein sequence ID" value="ELW63253.1"/>
    <property type="molecule type" value="Genomic_DNA"/>
</dbReference>
<reference evidence="2" key="2">
    <citation type="journal article" date="2013" name="Nat. Commun.">
        <title>Genome of the Chinese tree shrew.</title>
        <authorList>
            <person name="Fan Y."/>
            <person name="Huang Z.Y."/>
            <person name="Cao C.C."/>
            <person name="Chen C.S."/>
            <person name="Chen Y.X."/>
            <person name="Fan D.D."/>
            <person name="He J."/>
            <person name="Hou H.L."/>
            <person name="Hu L."/>
            <person name="Hu X.T."/>
            <person name="Jiang X.T."/>
            <person name="Lai R."/>
            <person name="Lang Y.S."/>
            <person name="Liang B."/>
            <person name="Liao S.G."/>
            <person name="Mu D."/>
            <person name="Ma Y.Y."/>
            <person name="Niu Y.Y."/>
            <person name="Sun X.Q."/>
            <person name="Xia J.Q."/>
            <person name="Xiao J."/>
            <person name="Xiong Z.Q."/>
            <person name="Xu L."/>
            <person name="Yang L."/>
            <person name="Zhang Y."/>
            <person name="Zhao W."/>
            <person name="Zhao X.D."/>
            <person name="Zheng Y.T."/>
            <person name="Zhou J.M."/>
            <person name="Zhu Y.B."/>
            <person name="Zhang G.J."/>
            <person name="Wang J."/>
            <person name="Yao Y.G."/>
        </authorList>
    </citation>
    <scope>NUCLEOTIDE SEQUENCE [LARGE SCALE GENOMIC DNA]</scope>
</reference>
<gene>
    <name evidence="1" type="ORF">TREES_T100013299</name>
</gene>
<dbReference type="AlphaFoldDB" id="L9KKH7"/>
<dbReference type="InParanoid" id="L9KKH7"/>
<name>L9KKH7_TUPCH</name>